<dbReference type="Pfam" id="PF22586">
    <property type="entry name" value="ANCHR-like_BBOX"/>
    <property type="match status" value="1"/>
</dbReference>
<sequence length="190" mass="21741">MDSRLAGSSSRDADDTEEIDESASQEDSAKSLEDEVKNVLDEAKRELSDAAQGRKNDAEMEERLAKLQGMDAQTYRDQGRKAMENMSEEEATKRYIAKLLEESRLDDKMDSDGYSQLVEDSKTTHVQKKKTAVDPDELPWCCICNEDAALRCHDCDDDLYCKSCFREGHDEFDMKHHRISKYKAPKDAER</sequence>
<dbReference type="PANTHER" id="PTHR46603">
    <property type="entry name" value="ABSCISSION/NOCUT CHECKPOINT REGULATOR"/>
    <property type="match status" value="1"/>
</dbReference>
<dbReference type="SUPFAM" id="SSF57845">
    <property type="entry name" value="B-box zinc-binding domain"/>
    <property type="match status" value="1"/>
</dbReference>
<dbReference type="STRING" id="307972.A0A2G8K703"/>
<feature type="compositionally biased region" description="Basic and acidic residues" evidence="1">
    <location>
        <begin position="27"/>
        <end position="65"/>
    </location>
</feature>
<dbReference type="GO" id="GO:0044878">
    <property type="term" value="P:mitotic cytokinesis checkpoint signaling"/>
    <property type="evidence" value="ECO:0007669"/>
    <property type="project" value="TreeGrafter"/>
</dbReference>
<organism evidence="2 3">
    <name type="scientific">Stichopus japonicus</name>
    <name type="common">Sea cucumber</name>
    <dbReference type="NCBI Taxonomy" id="307972"/>
    <lineage>
        <taxon>Eukaryota</taxon>
        <taxon>Metazoa</taxon>
        <taxon>Echinodermata</taxon>
        <taxon>Eleutherozoa</taxon>
        <taxon>Echinozoa</taxon>
        <taxon>Holothuroidea</taxon>
        <taxon>Aspidochirotacea</taxon>
        <taxon>Aspidochirotida</taxon>
        <taxon>Stichopodidae</taxon>
        <taxon>Apostichopus</taxon>
    </lineage>
</organism>
<evidence type="ECO:0000313" key="2">
    <source>
        <dbReference type="EMBL" id="PIK43735.1"/>
    </source>
</evidence>
<dbReference type="CDD" id="cd19817">
    <property type="entry name" value="Bbox1_ANCHR-like"/>
    <property type="match status" value="1"/>
</dbReference>
<gene>
    <name evidence="2" type="ORF">BSL78_19412</name>
</gene>
<comment type="caution">
    <text evidence="2">The sequence shown here is derived from an EMBL/GenBank/DDBJ whole genome shotgun (WGS) entry which is preliminary data.</text>
</comment>
<feature type="compositionally biased region" description="Polar residues" evidence="1">
    <location>
        <begin position="1"/>
        <end position="10"/>
    </location>
</feature>
<dbReference type="GO" id="GO:0009838">
    <property type="term" value="P:abscission"/>
    <property type="evidence" value="ECO:0007669"/>
    <property type="project" value="TreeGrafter"/>
</dbReference>
<keyword evidence="3" id="KW-1185">Reference proteome</keyword>
<dbReference type="GO" id="GO:0032266">
    <property type="term" value="F:phosphatidylinositol-3-phosphate binding"/>
    <property type="evidence" value="ECO:0007669"/>
    <property type="project" value="TreeGrafter"/>
</dbReference>
<dbReference type="GO" id="GO:0032154">
    <property type="term" value="C:cleavage furrow"/>
    <property type="evidence" value="ECO:0007669"/>
    <property type="project" value="TreeGrafter"/>
</dbReference>
<dbReference type="Proteomes" id="UP000230750">
    <property type="component" value="Unassembled WGS sequence"/>
</dbReference>
<dbReference type="GO" id="GO:0030496">
    <property type="term" value="C:midbody"/>
    <property type="evidence" value="ECO:0007669"/>
    <property type="project" value="TreeGrafter"/>
</dbReference>
<dbReference type="InterPro" id="IPR044553">
    <property type="entry name" value="Bbox1_ANCHR"/>
</dbReference>
<dbReference type="GO" id="GO:0005813">
    <property type="term" value="C:centrosome"/>
    <property type="evidence" value="ECO:0007669"/>
    <property type="project" value="TreeGrafter"/>
</dbReference>
<feature type="region of interest" description="Disordered" evidence="1">
    <location>
        <begin position="1"/>
        <end position="90"/>
    </location>
</feature>
<dbReference type="AlphaFoldDB" id="A0A2G8K703"/>
<protein>
    <submittedName>
        <fullName evidence="2">Uncharacterized protein</fullName>
    </submittedName>
</protein>
<name>A0A2G8K703_STIJA</name>
<dbReference type="OrthoDB" id="5407799at2759"/>
<reference evidence="2 3" key="1">
    <citation type="journal article" date="2017" name="PLoS Biol.">
        <title>The sea cucumber genome provides insights into morphological evolution and visceral regeneration.</title>
        <authorList>
            <person name="Zhang X."/>
            <person name="Sun L."/>
            <person name="Yuan J."/>
            <person name="Sun Y."/>
            <person name="Gao Y."/>
            <person name="Zhang L."/>
            <person name="Li S."/>
            <person name="Dai H."/>
            <person name="Hamel J.F."/>
            <person name="Liu C."/>
            <person name="Yu Y."/>
            <person name="Liu S."/>
            <person name="Lin W."/>
            <person name="Guo K."/>
            <person name="Jin S."/>
            <person name="Xu P."/>
            <person name="Storey K.B."/>
            <person name="Huan P."/>
            <person name="Zhang T."/>
            <person name="Zhou Y."/>
            <person name="Zhang J."/>
            <person name="Lin C."/>
            <person name="Li X."/>
            <person name="Xing L."/>
            <person name="Huo D."/>
            <person name="Sun M."/>
            <person name="Wang L."/>
            <person name="Mercier A."/>
            <person name="Li F."/>
            <person name="Yang H."/>
            <person name="Xiang J."/>
        </authorList>
    </citation>
    <scope>NUCLEOTIDE SEQUENCE [LARGE SCALE GENOMIC DNA]</scope>
    <source>
        <strain evidence="2">Shaxun</strain>
        <tissue evidence="2">Muscle</tissue>
    </source>
</reference>
<feature type="compositionally biased region" description="Acidic residues" evidence="1">
    <location>
        <begin position="14"/>
        <end position="24"/>
    </location>
</feature>
<evidence type="ECO:0000313" key="3">
    <source>
        <dbReference type="Proteomes" id="UP000230750"/>
    </source>
</evidence>
<dbReference type="EMBL" id="MRZV01000829">
    <property type="protein sequence ID" value="PIK43735.1"/>
    <property type="molecule type" value="Genomic_DNA"/>
</dbReference>
<accession>A0A2G8K703</accession>
<evidence type="ECO:0000256" key="1">
    <source>
        <dbReference type="SAM" id="MobiDB-lite"/>
    </source>
</evidence>
<dbReference type="PANTHER" id="PTHR46603:SF1">
    <property type="entry name" value="ABSCISSION_NOCUT CHECKPOINT REGULATOR"/>
    <property type="match status" value="1"/>
</dbReference>
<proteinExistence type="predicted"/>